<evidence type="ECO:0000256" key="6">
    <source>
        <dbReference type="ARBA" id="ARBA00023170"/>
    </source>
</evidence>
<evidence type="ECO:0000259" key="9">
    <source>
        <dbReference type="PROSITE" id="PS50261"/>
    </source>
</evidence>
<evidence type="ECO:0000313" key="11">
    <source>
        <dbReference type="EMBL" id="OMJ74724.1"/>
    </source>
</evidence>
<dbReference type="GO" id="GO:0007166">
    <property type="term" value="P:cell surface receptor signaling pathway"/>
    <property type="evidence" value="ECO:0007669"/>
    <property type="project" value="InterPro"/>
</dbReference>
<evidence type="ECO:0000256" key="1">
    <source>
        <dbReference type="ARBA" id="ARBA00004141"/>
    </source>
</evidence>
<keyword evidence="7" id="KW-0807">Transducer</keyword>
<protein>
    <recommendedName>
        <fullName evidence="13">G-protein coupled receptors family 2 profile 2 domain-containing protein</fullName>
    </recommendedName>
</protein>
<sequence length="299" mass="33976">MTTSENQRKLIYIANATTSGLSLSGCCFILLMFISFKDLRKSGFKLIFILGIFDILNCISLLIPTYHTSNGNFDCQTQAILLNFSSFCGVLWTTIIALCLKKVIVENQSSINGLISKSLCITVFLGLVCTIIPWVLDAYGTTAGWCWIKLSKSTSEWVILRICLFFIPLLVSIAVNFYFYANVKKVLYLMTTSQEQKKINMKLYRKLNLYPFILILCYFPYIIKQGLEITSLNQEIYEFPFTMAVGVLRAGHGLLNCLIYGFTGKVRGKIRLILENFKILKKQQKLIEDTRKSSSTAIQ</sequence>
<dbReference type="Proteomes" id="UP000187209">
    <property type="component" value="Unassembled WGS sequence"/>
</dbReference>
<evidence type="ECO:0000259" key="10">
    <source>
        <dbReference type="PROSITE" id="PS50262"/>
    </source>
</evidence>
<dbReference type="InterPro" id="IPR017452">
    <property type="entry name" value="GPCR_Rhodpsn_7TM"/>
</dbReference>
<organism evidence="11 12">
    <name type="scientific">Stentor coeruleus</name>
    <dbReference type="NCBI Taxonomy" id="5963"/>
    <lineage>
        <taxon>Eukaryota</taxon>
        <taxon>Sar</taxon>
        <taxon>Alveolata</taxon>
        <taxon>Ciliophora</taxon>
        <taxon>Postciliodesmatophora</taxon>
        <taxon>Heterotrichea</taxon>
        <taxon>Heterotrichida</taxon>
        <taxon>Stentoridae</taxon>
        <taxon>Stentor</taxon>
    </lineage>
</organism>
<dbReference type="PANTHER" id="PTHR23112">
    <property type="entry name" value="G PROTEIN-COUPLED RECEPTOR 157-RELATED"/>
    <property type="match status" value="1"/>
</dbReference>
<keyword evidence="12" id="KW-1185">Reference proteome</keyword>
<evidence type="ECO:0000313" key="12">
    <source>
        <dbReference type="Proteomes" id="UP000187209"/>
    </source>
</evidence>
<feature type="domain" description="G-protein coupled receptors family 1 profile" evidence="10">
    <location>
        <begin position="25"/>
        <end position="260"/>
    </location>
</feature>
<keyword evidence="2 8" id="KW-0812">Transmembrane</keyword>
<feature type="transmembrane region" description="Helical" evidence="8">
    <location>
        <begin position="207"/>
        <end position="223"/>
    </location>
</feature>
<gene>
    <name evidence="11" type="ORF">SteCoe_26302</name>
</gene>
<evidence type="ECO:0000256" key="3">
    <source>
        <dbReference type="ARBA" id="ARBA00022989"/>
    </source>
</evidence>
<name>A0A1R2BD83_9CILI</name>
<dbReference type="PROSITE" id="PS50262">
    <property type="entry name" value="G_PROTEIN_RECEP_F1_2"/>
    <property type="match status" value="1"/>
</dbReference>
<comment type="subcellular location">
    <subcellularLocation>
        <location evidence="1">Membrane</location>
        <topology evidence="1">Multi-pass membrane protein</topology>
    </subcellularLocation>
</comment>
<evidence type="ECO:0000256" key="7">
    <source>
        <dbReference type="ARBA" id="ARBA00023224"/>
    </source>
</evidence>
<dbReference type="PRINTS" id="PR02001">
    <property type="entry name" value="GCR1CAMPR"/>
</dbReference>
<feature type="transmembrane region" description="Helical" evidence="8">
    <location>
        <begin position="79"/>
        <end position="99"/>
    </location>
</feature>
<evidence type="ECO:0000256" key="4">
    <source>
        <dbReference type="ARBA" id="ARBA00023040"/>
    </source>
</evidence>
<dbReference type="PROSITE" id="PS50261">
    <property type="entry name" value="G_PROTEIN_RECEP_F2_4"/>
    <property type="match status" value="1"/>
</dbReference>
<feature type="transmembrane region" description="Helical" evidence="8">
    <location>
        <begin position="119"/>
        <end position="139"/>
    </location>
</feature>
<dbReference type="PRINTS" id="PR02000">
    <property type="entry name" value="GCR1PLANT"/>
</dbReference>
<proteinExistence type="predicted"/>
<dbReference type="PANTHER" id="PTHR23112:SF0">
    <property type="entry name" value="TRANSMEMBRANE PROTEIN 116"/>
    <property type="match status" value="1"/>
</dbReference>
<feature type="transmembrane region" description="Helical" evidence="8">
    <location>
        <begin position="12"/>
        <end position="34"/>
    </location>
</feature>
<dbReference type="GO" id="GO:0004930">
    <property type="term" value="F:G protein-coupled receptor activity"/>
    <property type="evidence" value="ECO:0007669"/>
    <property type="project" value="UniProtKB-KW"/>
</dbReference>
<dbReference type="AlphaFoldDB" id="A0A1R2BD83"/>
<dbReference type="SUPFAM" id="SSF81321">
    <property type="entry name" value="Family A G protein-coupled receptor-like"/>
    <property type="match status" value="1"/>
</dbReference>
<dbReference type="InterPro" id="IPR022340">
    <property type="entry name" value="GPCR_GCR1_put"/>
</dbReference>
<keyword evidence="6" id="KW-0675">Receptor</keyword>
<reference evidence="11 12" key="1">
    <citation type="submission" date="2016-11" db="EMBL/GenBank/DDBJ databases">
        <title>The macronuclear genome of Stentor coeruleus: a giant cell with tiny introns.</title>
        <authorList>
            <person name="Slabodnick M."/>
            <person name="Ruby J.G."/>
            <person name="Reiff S.B."/>
            <person name="Swart E.C."/>
            <person name="Gosai S."/>
            <person name="Prabakaran S."/>
            <person name="Witkowska E."/>
            <person name="Larue G.E."/>
            <person name="Fisher S."/>
            <person name="Freeman R.M."/>
            <person name="Gunawardena J."/>
            <person name="Chu W."/>
            <person name="Stover N.A."/>
            <person name="Gregory B.D."/>
            <person name="Nowacki M."/>
            <person name="Derisi J."/>
            <person name="Roy S.W."/>
            <person name="Marshall W.F."/>
            <person name="Sood P."/>
        </authorList>
    </citation>
    <scope>NUCLEOTIDE SEQUENCE [LARGE SCALE GENOMIC DNA]</scope>
    <source>
        <strain evidence="11">WM001</strain>
    </source>
</reference>
<dbReference type="InterPro" id="IPR022343">
    <property type="entry name" value="GCR1-cAMP_receptor"/>
</dbReference>
<dbReference type="InterPro" id="IPR017981">
    <property type="entry name" value="GPCR_2-like_7TM"/>
</dbReference>
<evidence type="ECO:0000256" key="5">
    <source>
        <dbReference type="ARBA" id="ARBA00023136"/>
    </source>
</evidence>
<feature type="transmembrane region" description="Helical" evidence="8">
    <location>
        <begin position="243"/>
        <end position="262"/>
    </location>
</feature>
<feature type="transmembrane region" description="Helical" evidence="8">
    <location>
        <begin position="46"/>
        <end position="67"/>
    </location>
</feature>
<evidence type="ECO:0008006" key="13">
    <source>
        <dbReference type="Google" id="ProtNLM"/>
    </source>
</evidence>
<keyword evidence="5 8" id="KW-0472">Membrane</keyword>
<dbReference type="GO" id="GO:0005886">
    <property type="term" value="C:plasma membrane"/>
    <property type="evidence" value="ECO:0007669"/>
    <property type="project" value="TreeGrafter"/>
</dbReference>
<dbReference type="Gene3D" id="1.20.1070.10">
    <property type="entry name" value="Rhodopsin 7-helix transmembrane proteins"/>
    <property type="match status" value="1"/>
</dbReference>
<feature type="domain" description="G-protein coupled receptors family 2 profile 2" evidence="9">
    <location>
        <begin position="11"/>
        <end position="264"/>
    </location>
</feature>
<evidence type="ECO:0000256" key="8">
    <source>
        <dbReference type="SAM" id="Phobius"/>
    </source>
</evidence>
<evidence type="ECO:0000256" key="2">
    <source>
        <dbReference type="ARBA" id="ARBA00022692"/>
    </source>
</evidence>
<feature type="transmembrane region" description="Helical" evidence="8">
    <location>
        <begin position="159"/>
        <end position="181"/>
    </location>
</feature>
<keyword evidence="3 8" id="KW-1133">Transmembrane helix</keyword>
<keyword evidence="4" id="KW-0297">G-protein coupled receptor</keyword>
<accession>A0A1R2BD83</accession>
<comment type="caution">
    <text evidence="11">The sequence shown here is derived from an EMBL/GenBank/DDBJ whole genome shotgun (WGS) entry which is preliminary data.</text>
</comment>
<dbReference type="Pfam" id="PF05462">
    <property type="entry name" value="Dicty_CAR"/>
    <property type="match status" value="1"/>
</dbReference>
<dbReference type="GO" id="GO:0007189">
    <property type="term" value="P:adenylate cyclase-activating G protein-coupled receptor signaling pathway"/>
    <property type="evidence" value="ECO:0007669"/>
    <property type="project" value="TreeGrafter"/>
</dbReference>
<dbReference type="OrthoDB" id="299724at2759"/>
<dbReference type="EMBL" id="MPUH01000733">
    <property type="protein sequence ID" value="OMJ74724.1"/>
    <property type="molecule type" value="Genomic_DNA"/>
</dbReference>